<dbReference type="AlphaFoldDB" id="A0A2V5KXH8"/>
<evidence type="ECO:0000313" key="1">
    <source>
        <dbReference type="EMBL" id="PYI54536.1"/>
    </source>
</evidence>
<dbReference type="EMBL" id="QJVJ01000005">
    <property type="protein sequence ID" value="PYI54536.1"/>
    <property type="molecule type" value="Genomic_DNA"/>
</dbReference>
<comment type="caution">
    <text evidence="1">The sequence shown here is derived from an EMBL/GenBank/DDBJ whole genome shotgun (WGS) entry which is preliminary data.</text>
</comment>
<name>A0A2V5KXH8_9BACL</name>
<accession>A0A2V5KXH8</accession>
<dbReference type="OrthoDB" id="2960956at2"/>
<protein>
    <submittedName>
        <fullName evidence="1">Uncharacterized protein</fullName>
    </submittedName>
</protein>
<sequence>MNPNGRTNFSVTWTTAAQAMANMMHYTDKKQHDLVDVMGYTGLAFRLNIHAETVDIGGPYASFDWGATFSRGMRNLGFHCKSMGTITSPPVPPTLQELEEGLAFVQKSIDRGIPVMTWDLFTPEFGVIYGYDDDSRTLRCKDNWKDGNIPYTKLGQGQIGELFLLGIESSFDPDRRESLRDALEMIVDHARIPIIREDGQPFRNGLAGYGAWKEAFAARTVEAFANAYNVGVISDAREFASEFLRRVSAEWIQEDGIGAKIGGLAQDASVHYRHAADALVSLRGMFPFPQGGEPNQPGQADRAISLLSAAEEAEKQGVDLLESMLTVLQASLGQPSTAPSRPIQRTYP</sequence>
<gene>
    <name evidence="1" type="ORF">DLM86_13825</name>
</gene>
<evidence type="ECO:0000313" key="2">
    <source>
        <dbReference type="Proteomes" id="UP000247476"/>
    </source>
</evidence>
<dbReference type="Proteomes" id="UP000247476">
    <property type="component" value="Unassembled WGS sequence"/>
</dbReference>
<reference evidence="1 2" key="1">
    <citation type="submission" date="2018-05" db="EMBL/GenBank/DDBJ databases">
        <title>Paenibacillus flagellatus sp. nov., isolated from selenium mineral soil.</title>
        <authorList>
            <person name="Dai X."/>
        </authorList>
    </citation>
    <scope>NUCLEOTIDE SEQUENCE [LARGE SCALE GENOMIC DNA]</scope>
    <source>
        <strain evidence="1 2">DXL2</strain>
    </source>
</reference>
<dbReference type="RefSeq" id="WP_110840593.1">
    <property type="nucleotide sequence ID" value="NZ_QJVJ01000005.1"/>
</dbReference>
<organism evidence="1 2">
    <name type="scientific">Paenibacillus flagellatus</name>
    <dbReference type="NCBI Taxonomy" id="2211139"/>
    <lineage>
        <taxon>Bacteria</taxon>
        <taxon>Bacillati</taxon>
        <taxon>Bacillota</taxon>
        <taxon>Bacilli</taxon>
        <taxon>Bacillales</taxon>
        <taxon>Paenibacillaceae</taxon>
        <taxon>Paenibacillus</taxon>
    </lineage>
</organism>
<proteinExistence type="predicted"/>
<keyword evidence="2" id="KW-1185">Reference proteome</keyword>